<evidence type="ECO:0000256" key="1">
    <source>
        <dbReference type="SAM" id="SignalP"/>
    </source>
</evidence>
<evidence type="ECO:0000313" key="2">
    <source>
        <dbReference type="EMBL" id="MDA7425116.1"/>
    </source>
</evidence>
<evidence type="ECO:0000313" key="3">
    <source>
        <dbReference type="Proteomes" id="UP001210720"/>
    </source>
</evidence>
<name>A0ABT4XT56_9RHOB</name>
<sequence>MKPLSILAILTSLAAGPVASQAFGLKEGDARFDRSVLLDRLSGQVVTFYDNGQSEYFTDGRYTYTYANQGGTAYGYWEVAADGSVCIDFVNGFSRCDLYVMNAGRMILLDEKGDRYPVRPQQ</sequence>
<protein>
    <recommendedName>
        <fullName evidence="4">Dihydrodipicolinate reductase</fullName>
    </recommendedName>
</protein>
<feature type="chain" id="PRO_5045328248" description="Dihydrodipicolinate reductase" evidence="1">
    <location>
        <begin position="23"/>
        <end position="122"/>
    </location>
</feature>
<comment type="caution">
    <text evidence="2">The sequence shown here is derived from an EMBL/GenBank/DDBJ whole genome shotgun (WGS) entry which is preliminary data.</text>
</comment>
<organism evidence="2 3">
    <name type="scientific">Thalassococcus lentus</name>
    <dbReference type="NCBI Taxonomy" id="1210524"/>
    <lineage>
        <taxon>Bacteria</taxon>
        <taxon>Pseudomonadati</taxon>
        <taxon>Pseudomonadota</taxon>
        <taxon>Alphaproteobacteria</taxon>
        <taxon>Rhodobacterales</taxon>
        <taxon>Roseobacteraceae</taxon>
        <taxon>Thalassococcus</taxon>
    </lineage>
</organism>
<accession>A0ABT4XT56</accession>
<reference evidence="2 3" key="1">
    <citation type="submission" date="2023-01" db="EMBL/GenBank/DDBJ databases">
        <title>Thalassococcus onchidii sp. nov., isolated from a marine invertebrate from the South China Sea.</title>
        <authorList>
            <person name="Xu S."/>
            <person name="Liu Z."/>
            <person name="Xu Y."/>
        </authorList>
    </citation>
    <scope>NUCLEOTIDE SEQUENCE [LARGE SCALE GENOMIC DNA]</scope>
    <source>
        <strain evidence="2 3">KCTC 32084</strain>
    </source>
</reference>
<feature type="signal peptide" evidence="1">
    <location>
        <begin position="1"/>
        <end position="22"/>
    </location>
</feature>
<keyword evidence="1" id="KW-0732">Signal</keyword>
<dbReference type="EMBL" id="JAQIOY010000003">
    <property type="protein sequence ID" value="MDA7425116.1"/>
    <property type="molecule type" value="Genomic_DNA"/>
</dbReference>
<evidence type="ECO:0008006" key="4">
    <source>
        <dbReference type="Google" id="ProtNLM"/>
    </source>
</evidence>
<dbReference type="Proteomes" id="UP001210720">
    <property type="component" value="Unassembled WGS sequence"/>
</dbReference>
<proteinExistence type="predicted"/>
<dbReference type="RefSeq" id="WP_271432468.1">
    <property type="nucleotide sequence ID" value="NZ_JAQIOY010000003.1"/>
</dbReference>
<gene>
    <name evidence="2" type="ORF">PFY00_10285</name>
</gene>
<keyword evidence="3" id="KW-1185">Reference proteome</keyword>